<dbReference type="AlphaFoldDB" id="A0A6J8EZM5"/>
<dbReference type="OrthoDB" id="6089094at2759"/>
<proteinExistence type="predicted"/>
<feature type="region of interest" description="Disordered" evidence="1">
    <location>
        <begin position="373"/>
        <end position="395"/>
    </location>
</feature>
<accession>A0A6J8EZM5</accession>
<sequence length="1121" mass="129558">MCMKGDLWVQDKKRLFISLVQRYANNGLRLNDLKETELSEYFLKRMFHIDCPRFRGFMSWDELGCLARAVGFPTDLFKSNLTKHVTAEDHGMNVEQVHKMLDLRLLQKSIHRTRNLHTGEWNTKVIRKALFLMDHHALTFEEIYNMRIAYKAFEGEDMRGMPLEERMMLGALKMCGRSIAPLKMMHRIKHMSVHFEEPDRMQLFEFLDLVLWADLYEEFTFGSMEKAEGKEGDLFKYMLVDFERLLSHHDKKLEDRLNNEYLAEEWDFGQEKLDVSKFREPPVVCGDSRIQLARDQKLKYRYLKSELINSHRKLYRAKAGYIRDRPVTAPDLSMYEEQEAPPPQPEFTAQTAYEIVNRKVKSANAAIGIGILGNRKPKGRTQPDLSDKPHIPSPQKVWTAKAVSAAELEETQKNYDKLKFDMETVQGRYEYHKEKEIEYFFPGQLERLTKQQEEKEDVEVSEMKKVSSQSSKPKITQKEVNRLAYPPNRIPPTHAKLCDARLKQKLLKLAERFRGWHNIKHKKGSHFVLVAPSFENSYHGRLHKKLVERTNAPVKKVKGDFVHRFTKKTEVQKPINQDMRPFTAPGNLQPRGTDIEAVTNMITESPADSCKTVDTGYGSMEDKLGSGSSAESLVKSPDLQTFKSLDDKSQNFEQKTSCPKPFESQKVVEKNSKKDAKLINGSEESPERPREKNMCLRQTLQTVGSIDKEMFSREKSLNGTSKLDTLQQSYHQKRNESPRNNSSLKNNHTGNINGHNKYIQNLTGENTSMAFKTENDKTVCEKSFQETDLNDKIDNFKKTLNKNKLEKRLTHSQRQIVKSPPALEFTFTSVLNESDELDFKPVEVKTSKSAWFEDDIPSPGIMSPRNPEIYTKPKKEIIDIENLPVPHLEHSKPKTVSVGAIGKISLLESITESRFWEDVVEESYRSRKSDEVFFKDDLNVNLKEKELADLKEEDFDDDVSNDSGIGGFNKNCKPKNVTKKKSKSDNVDDKLQRAKIERLKRQKRVLKGSSFEKMGITVRSSRSSQTSSSSENSNKELDSKTKDQILHKKTSSDLKTNNKNDKTNEQKNVTIEISKSEKQNKNNKIEEKQRKFSASMKRLVKRMDDSLSNDLRSKMLSTHLS</sequence>
<evidence type="ECO:0000313" key="3">
    <source>
        <dbReference type="Proteomes" id="UP000507470"/>
    </source>
</evidence>
<evidence type="ECO:0000256" key="1">
    <source>
        <dbReference type="SAM" id="MobiDB-lite"/>
    </source>
</evidence>
<feature type="compositionally biased region" description="Polar residues" evidence="1">
    <location>
        <begin position="738"/>
        <end position="756"/>
    </location>
</feature>
<feature type="compositionally biased region" description="Acidic residues" evidence="1">
    <location>
        <begin position="951"/>
        <end position="960"/>
    </location>
</feature>
<feature type="compositionally biased region" description="Basic and acidic residues" evidence="1">
    <location>
        <begin position="666"/>
        <end position="677"/>
    </location>
</feature>
<dbReference type="Proteomes" id="UP000507470">
    <property type="component" value="Unassembled WGS sequence"/>
</dbReference>
<dbReference type="EMBL" id="CACVKT020010119">
    <property type="protein sequence ID" value="CAC5424945.1"/>
    <property type="molecule type" value="Genomic_DNA"/>
</dbReference>
<feature type="compositionally biased region" description="Basic and acidic residues" evidence="1">
    <location>
        <begin position="983"/>
        <end position="999"/>
    </location>
</feature>
<feature type="compositionally biased region" description="Basic and acidic residues" evidence="1">
    <location>
        <begin position="685"/>
        <end position="694"/>
    </location>
</feature>
<feature type="compositionally biased region" description="Basic and acidic residues" evidence="1">
    <location>
        <begin position="1033"/>
        <end position="1065"/>
    </location>
</feature>
<reference evidence="2 3" key="1">
    <citation type="submission" date="2020-06" db="EMBL/GenBank/DDBJ databases">
        <authorList>
            <person name="Li R."/>
            <person name="Bekaert M."/>
        </authorList>
    </citation>
    <scope>NUCLEOTIDE SEQUENCE [LARGE SCALE GENOMIC DNA]</scope>
    <source>
        <strain evidence="3">wild</strain>
    </source>
</reference>
<feature type="region of interest" description="Disordered" evidence="1">
    <location>
        <begin position="951"/>
        <end position="1094"/>
    </location>
</feature>
<feature type="region of interest" description="Disordered" evidence="1">
    <location>
        <begin position="641"/>
        <end position="696"/>
    </location>
</feature>
<name>A0A6J8EZM5_MYTCO</name>
<feature type="region of interest" description="Disordered" evidence="1">
    <location>
        <begin position="729"/>
        <end position="756"/>
    </location>
</feature>
<organism evidence="2 3">
    <name type="scientific">Mytilus coruscus</name>
    <name type="common">Sea mussel</name>
    <dbReference type="NCBI Taxonomy" id="42192"/>
    <lineage>
        <taxon>Eukaryota</taxon>
        <taxon>Metazoa</taxon>
        <taxon>Spiralia</taxon>
        <taxon>Lophotrochozoa</taxon>
        <taxon>Mollusca</taxon>
        <taxon>Bivalvia</taxon>
        <taxon>Autobranchia</taxon>
        <taxon>Pteriomorphia</taxon>
        <taxon>Mytilida</taxon>
        <taxon>Mytiloidea</taxon>
        <taxon>Mytilidae</taxon>
        <taxon>Mytilinae</taxon>
        <taxon>Mytilus</taxon>
    </lineage>
</organism>
<feature type="compositionally biased region" description="Basic and acidic residues" evidence="1">
    <location>
        <begin position="1074"/>
        <end position="1090"/>
    </location>
</feature>
<protein>
    <submittedName>
        <fullName evidence="2">Uncharacterized protein</fullName>
    </submittedName>
</protein>
<gene>
    <name evidence="2" type="ORF">MCOR_56804</name>
</gene>
<feature type="compositionally biased region" description="Basic residues" evidence="1">
    <location>
        <begin position="972"/>
        <end position="982"/>
    </location>
</feature>
<keyword evidence="3" id="KW-1185">Reference proteome</keyword>
<feature type="compositionally biased region" description="Low complexity" evidence="1">
    <location>
        <begin position="1020"/>
        <end position="1032"/>
    </location>
</feature>
<evidence type="ECO:0000313" key="2">
    <source>
        <dbReference type="EMBL" id="CAC5424945.1"/>
    </source>
</evidence>